<reference evidence="2 3" key="1">
    <citation type="submission" date="2018-08" db="EMBL/GenBank/DDBJ databases">
        <title>A genome reference for cultivated species of the human gut microbiota.</title>
        <authorList>
            <person name="Zou Y."/>
            <person name="Xue W."/>
            <person name="Luo G."/>
        </authorList>
    </citation>
    <scope>NUCLEOTIDE SEQUENCE [LARGE SCALE GENOMIC DNA]</scope>
    <source>
        <strain evidence="2 3">AF14-18</strain>
    </source>
</reference>
<protein>
    <submittedName>
        <fullName evidence="2">Uncharacterized protein</fullName>
    </submittedName>
</protein>
<comment type="caution">
    <text evidence="2">The sequence shown here is derived from an EMBL/GenBank/DDBJ whole genome shotgun (WGS) entry which is preliminary data.</text>
</comment>
<evidence type="ECO:0000256" key="1">
    <source>
        <dbReference type="SAM" id="MobiDB-lite"/>
    </source>
</evidence>
<dbReference type="Proteomes" id="UP000284543">
    <property type="component" value="Unassembled WGS sequence"/>
</dbReference>
<feature type="compositionally biased region" description="Polar residues" evidence="1">
    <location>
        <begin position="1"/>
        <end position="35"/>
    </location>
</feature>
<name>A0A412ZFK4_9FIRM</name>
<feature type="region of interest" description="Disordered" evidence="1">
    <location>
        <begin position="1"/>
        <end position="59"/>
    </location>
</feature>
<evidence type="ECO:0000313" key="2">
    <source>
        <dbReference type="EMBL" id="RGV79057.1"/>
    </source>
</evidence>
<proteinExistence type="predicted"/>
<dbReference type="EMBL" id="QRZM01000001">
    <property type="protein sequence ID" value="RGV79057.1"/>
    <property type="molecule type" value="Genomic_DNA"/>
</dbReference>
<sequence>MANILQVTGPSLNPDNRNISDSQRIAEQGNSQKIQNPVDPSRVVRADGQEEGKSGDATGEKSYSIIDYESNYGAFIKKLGEGMGLPRLLEQLFSRETAGLLFGDQAEVGELVERLLSSVRVDSPEELLSFLKGQQLSQAKFSGPFFDGLRNILYQDASGNMKEAVLAFLKTYNDYSSGGHFLQQMRTLTDDISHLLMRPFRDDFRQLIGGMDWGAANGDTAANTSFLNSRLIPFLSNYVSRTHDYGAVRDAVMHLIFHAVRYENGSMDRLQQLFDRVAGSRGVEAYFKDNAMPSLDSILDAHGQPKEGGFADAFSSLLLKGANGEAGLENIQQFYQIMNGMLLNESVYLPLLHILFPFQYQGKNVMSEIWADPEAGGEAGDEGRKIKMLFHFDVQGLGRFEMLMIFKDRVVDMQLGVPPVLAGQSGDIEEHVAGIMKKNGLGLGRMLVRERAGSLRIEDVFPEIREKERTINVRI</sequence>
<organism evidence="2 3">
    <name type="scientific">Enterocloster bolteae</name>
    <dbReference type="NCBI Taxonomy" id="208479"/>
    <lineage>
        <taxon>Bacteria</taxon>
        <taxon>Bacillati</taxon>
        <taxon>Bacillota</taxon>
        <taxon>Clostridia</taxon>
        <taxon>Lachnospirales</taxon>
        <taxon>Lachnospiraceae</taxon>
        <taxon>Enterocloster</taxon>
    </lineage>
</organism>
<evidence type="ECO:0000313" key="3">
    <source>
        <dbReference type="Proteomes" id="UP000284543"/>
    </source>
</evidence>
<gene>
    <name evidence="2" type="ORF">DWW02_04865</name>
</gene>
<dbReference type="AlphaFoldDB" id="A0A412ZFK4"/>
<accession>A0A412ZFK4</accession>
<dbReference type="RefSeq" id="WP_118017674.1">
    <property type="nucleotide sequence ID" value="NZ_CAUHGS010000001.1"/>
</dbReference>
<feature type="compositionally biased region" description="Basic and acidic residues" evidence="1">
    <location>
        <begin position="42"/>
        <end position="54"/>
    </location>
</feature>